<sequence>MPKVEKISIALTPEMAEFVREAVESGEYASSSEVIREALRDWKLKRLLQVQNIDELRRLWHEGIESGAGQYADIEAIKQEARRRNGQISQKDA</sequence>
<organism evidence="3 4">
    <name type="scientific">Iningainema tapete BLCC-T55</name>
    <dbReference type="NCBI Taxonomy" id="2748662"/>
    <lineage>
        <taxon>Bacteria</taxon>
        <taxon>Bacillati</taxon>
        <taxon>Cyanobacteriota</taxon>
        <taxon>Cyanophyceae</taxon>
        <taxon>Nostocales</taxon>
        <taxon>Scytonemataceae</taxon>
        <taxon>Iningainema tapete</taxon>
    </lineage>
</organism>
<dbReference type="InterPro" id="IPR022789">
    <property type="entry name" value="ParD"/>
</dbReference>
<dbReference type="AlphaFoldDB" id="A0A8J7C7B0"/>
<accession>A0A8J7C7B0</accession>
<evidence type="ECO:0000313" key="4">
    <source>
        <dbReference type="Proteomes" id="UP000629098"/>
    </source>
</evidence>
<dbReference type="SUPFAM" id="SSF47598">
    <property type="entry name" value="Ribbon-helix-helix"/>
    <property type="match status" value="1"/>
</dbReference>
<dbReference type="Proteomes" id="UP000629098">
    <property type="component" value="Unassembled WGS sequence"/>
</dbReference>
<dbReference type="InterPro" id="IPR038296">
    <property type="entry name" value="ParD_sf"/>
</dbReference>
<comment type="similarity">
    <text evidence="1">Belongs to the ParD antitoxin family.</text>
</comment>
<evidence type="ECO:0000256" key="2">
    <source>
        <dbReference type="ARBA" id="ARBA00022649"/>
    </source>
</evidence>
<comment type="caution">
    <text evidence="3">The sequence shown here is derived from an EMBL/GenBank/DDBJ whole genome shotgun (WGS) entry which is preliminary data.</text>
</comment>
<dbReference type="Gene3D" id="6.10.10.120">
    <property type="entry name" value="Antitoxin ParD1-like"/>
    <property type="match status" value="1"/>
</dbReference>
<proteinExistence type="inferred from homology"/>
<gene>
    <name evidence="3" type="ORF">ICL16_12925</name>
</gene>
<dbReference type="InterPro" id="IPR010985">
    <property type="entry name" value="Ribbon_hlx_hlx"/>
</dbReference>
<dbReference type="CDD" id="cd22231">
    <property type="entry name" value="RHH_NikR_HicB-like"/>
    <property type="match status" value="1"/>
</dbReference>
<name>A0A8J7C7B0_9CYAN</name>
<keyword evidence="2" id="KW-1277">Toxin-antitoxin system</keyword>
<dbReference type="GO" id="GO:0006355">
    <property type="term" value="P:regulation of DNA-templated transcription"/>
    <property type="evidence" value="ECO:0007669"/>
    <property type="project" value="InterPro"/>
</dbReference>
<dbReference type="EMBL" id="JACXAE010000048">
    <property type="protein sequence ID" value="MBD2772951.1"/>
    <property type="molecule type" value="Genomic_DNA"/>
</dbReference>
<reference evidence="3" key="1">
    <citation type="submission" date="2020-09" db="EMBL/GenBank/DDBJ databases">
        <title>Iningainema tapete sp. nov. (Scytonemataceae, Cyanobacteria) from greenhouses in central Florida (USA) produces two types of nodularin with biosynthetic potential for microcystin-LR and anabaenopeptins.</title>
        <authorList>
            <person name="Berthold D.E."/>
            <person name="Lefler F.W."/>
            <person name="Huang I.-S."/>
            <person name="Abdulla H."/>
            <person name="Zimba P.V."/>
            <person name="Laughinghouse H.D. IV."/>
        </authorList>
    </citation>
    <scope>NUCLEOTIDE SEQUENCE</scope>
    <source>
        <strain evidence="3">BLCCT55</strain>
    </source>
</reference>
<keyword evidence="4" id="KW-1185">Reference proteome</keyword>
<dbReference type="RefSeq" id="WP_190828143.1">
    <property type="nucleotide sequence ID" value="NZ_CAWPPI010000048.1"/>
</dbReference>
<dbReference type="PANTHER" id="PTHR36582">
    <property type="entry name" value="ANTITOXIN PARD"/>
    <property type="match status" value="1"/>
</dbReference>
<evidence type="ECO:0000313" key="3">
    <source>
        <dbReference type="EMBL" id="MBD2772951.1"/>
    </source>
</evidence>
<evidence type="ECO:0000256" key="1">
    <source>
        <dbReference type="ARBA" id="ARBA00008580"/>
    </source>
</evidence>
<dbReference type="PANTHER" id="PTHR36582:SF2">
    <property type="entry name" value="ANTITOXIN PARD"/>
    <property type="match status" value="1"/>
</dbReference>
<protein>
    <submittedName>
        <fullName evidence="3">Type II toxin-antitoxin system ParD family antitoxin</fullName>
    </submittedName>
</protein>
<dbReference type="NCBIfam" id="TIGR02606">
    <property type="entry name" value="antidote_CC2985"/>
    <property type="match status" value="1"/>
</dbReference>
<dbReference type="Pfam" id="PF03693">
    <property type="entry name" value="ParD_antitoxin"/>
    <property type="match status" value="1"/>
</dbReference>